<dbReference type="EMBL" id="JAEACQ010000259">
    <property type="protein sequence ID" value="MBL7631044.1"/>
    <property type="molecule type" value="Genomic_DNA"/>
</dbReference>
<dbReference type="RefSeq" id="WP_203001511.1">
    <property type="nucleotide sequence ID" value="NZ_JADWYU010000119.1"/>
</dbReference>
<dbReference type="InterPro" id="IPR008949">
    <property type="entry name" value="Isoprenoid_synthase_dom_sf"/>
</dbReference>
<keyword evidence="2" id="KW-1185">Reference proteome</keyword>
<evidence type="ECO:0008006" key="3">
    <source>
        <dbReference type="Google" id="ProtNLM"/>
    </source>
</evidence>
<evidence type="ECO:0000313" key="1">
    <source>
        <dbReference type="EMBL" id="MBL7631044.1"/>
    </source>
</evidence>
<protein>
    <recommendedName>
        <fullName evidence="3">Terpene synthase</fullName>
    </recommendedName>
</protein>
<sequence length="338" mass="36249">MAVPEPRPLDGIDPDHLERVVATAERAVIRIAPWTSRYPIMDGTQGPASRAVFASLMFAAGLPDGPLDRIVDLTRAALTVACLDDLADGVIPGYSCAAVEALARDCAALWAGEAETGRRARARRAVGDEEGQVLAAYRDCVERVAGYPAYRWAGRPLARAWRRAFASTVLETRWRFGLAPTPTTLDDYLPVRAQSVFYPALCATALAASHLPPVADGAVRAYEDACHLAGLAVRVANDLQSVERELAEGSPNAMAILLASGHTMRQAADELLAILGAALADLTEALTLLPPVLAGLGDQLARMTRFTCAWYLARDTYGLTSQGLRDLTSHPRPDRRPA</sequence>
<gene>
    <name evidence="1" type="ORF">I7412_28575</name>
</gene>
<evidence type="ECO:0000313" key="2">
    <source>
        <dbReference type="Proteomes" id="UP000604475"/>
    </source>
</evidence>
<proteinExistence type="predicted"/>
<organism evidence="1 2">
    <name type="scientific">Frankia nepalensis</name>
    <dbReference type="NCBI Taxonomy" id="1836974"/>
    <lineage>
        <taxon>Bacteria</taxon>
        <taxon>Bacillati</taxon>
        <taxon>Actinomycetota</taxon>
        <taxon>Actinomycetes</taxon>
        <taxon>Frankiales</taxon>
        <taxon>Frankiaceae</taxon>
        <taxon>Frankia</taxon>
    </lineage>
</organism>
<name>A0A937RPJ6_9ACTN</name>
<dbReference type="SUPFAM" id="SSF48576">
    <property type="entry name" value="Terpenoid synthases"/>
    <property type="match status" value="1"/>
</dbReference>
<reference evidence="1" key="1">
    <citation type="submission" date="2020-12" db="EMBL/GenBank/DDBJ databases">
        <title>Genomic characterization of non-nitrogen-fixing Frankia strains.</title>
        <authorList>
            <person name="Carlos-Shanley C."/>
            <person name="Guerra T."/>
            <person name="Hahn D."/>
        </authorList>
    </citation>
    <scope>NUCLEOTIDE SEQUENCE</scope>
    <source>
        <strain evidence="1">CN6</strain>
    </source>
</reference>
<dbReference type="AlphaFoldDB" id="A0A937RPJ6"/>
<comment type="caution">
    <text evidence="1">The sequence shown here is derived from an EMBL/GenBank/DDBJ whole genome shotgun (WGS) entry which is preliminary data.</text>
</comment>
<dbReference type="Gene3D" id="1.10.600.10">
    <property type="entry name" value="Farnesyl Diphosphate Synthase"/>
    <property type="match status" value="1"/>
</dbReference>
<accession>A0A937RPJ6</accession>
<dbReference type="Proteomes" id="UP000604475">
    <property type="component" value="Unassembled WGS sequence"/>
</dbReference>
<dbReference type="Pfam" id="PF19086">
    <property type="entry name" value="Terpene_syn_C_2"/>
    <property type="match status" value="1"/>
</dbReference>